<dbReference type="InterPro" id="IPR001763">
    <property type="entry name" value="Rhodanese-like_dom"/>
</dbReference>
<sequence>MHELTIDEFLTKNNLILVDVRSPVEFNEGSLPNAVNIPLFTDAERKIIGTIYKQEDERKAKWKAMEFVSPKIPIMLSEIKKIVDEQKEPIFYCWRGGMRSKAVATFADYAGLPSKRLIGGYRAYRKYILERIPKMLPNKAVVLHGGTGVGKTEILHRLEAKGYPVLDLEKIANHRGSVFGAIGQGQGNNQKTFDALLFEQLKSLENSRYFLVEAESKRIGRAIQPDELLLRIKNGFHLQINAPLNVRKERILSEYTIPFKHEPWYKSNIKEALSHIEKRMKRKEVKSLLQQSLELERYDQIVEQLLLEYYDPRYQYAQRNYEGEFVPINAESIEYAVNEIEAILKNF</sequence>
<dbReference type="EMBL" id="JACEIO010000016">
    <property type="protein sequence ID" value="MBA4537159.1"/>
    <property type="molecule type" value="Genomic_DNA"/>
</dbReference>
<dbReference type="RefSeq" id="WP_163242842.1">
    <property type="nucleotide sequence ID" value="NZ_CP082780.1"/>
</dbReference>
<dbReference type="NCBIfam" id="TIGR03167">
    <property type="entry name" value="tRNA_sel_U_synt"/>
    <property type="match status" value="1"/>
</dbReference>
<reference evidence="3 6" key="2">
    <citation type="submission" date="2020-07" db="EMBL/GenBank/DDBJ databases">
        <authorList>
            <person name="Feng H."/>
        </authorList>
    </citation>
    <scope>NUCLEOTIDE SEQUENCE [LARGE SCALE GENOMIC DNA]</scope>
    <source>
        <strain evidence="3">S-12</strain>
        <strain evidence="6">s-12</strain>
    </source>
</reference>
<gene>
    <name evidence="4" type="primary">mnmH</name>
    <name evidence="4" type="ORF">G4D64_13190</name>
    <name evidence="3" type="ORF">H1Z61_08380</name>
</gene>
<dbReference type="Pfam" id="PF26341">
    <property type="entry name" value="AAA_SelU"/>
    <property type="match status" value="1"/>
</dbReference>
<evidence type="ECO:0000313" key="4">
    <source>
        <dbReference type="EMBL" id="NEY82434.1"/>
    </source>
</evidence>
<dbReference type="PANTHER" id="PTHR30401">
    <property type="entry name" value="TRNA 2-SELENOURIDINE SYNTHASE"/>
    <property type="match status" value="1"/>
</dbReference>
<dbReference type="Pfam" id="PF00581">
    <property type="entry name" value="Rhodanese"/>
    <property type="match status" value="1"/>
</dbReference>
<protein>
    <submittedName>
        <fullName evidence="4">tRNA 2-selenouridine(34) synthase MnmH</fullName>
    </submittedName>
</protein>
<evidence type="ECO:0000313" key="5">
    <source>
        <dbReference type="Proteomes" id="UP000472971"/>
    </source>
</evidence>
<dbReference type="GO" id="GO:0043828">
    <property type="term" value="F:tRNA 2-selenouridine synthase activity"/>
    <property type="evidence" value="ECO:0007669"/>
    <property type="project" value="InterPro"/>
</dbReference>
<dbReference type="InterPro" id="IPR017582">
    <property type="entry name" value="SelU"/>
</dbReference>
<comment type="caution">
    <text evidence="4">The sequence shown here is derived from an EMBL/GenBank/DDBJ whole genome shotgun (WGS) entry which is preliminary data.</text>
</comment>
<proteinExistence type="predicted"/>
<dbReference type="InterPro" id="IPR027417">
    <property type="entry name" value="P-loop_NTPase"/>
</dbReference>
<organism evidence="4 5">
    <name type="scientific">Bacillus aquiflavi</name>
    <dbReference type="NCBI Taxonomy" id="2672567"/>
    <lineage>
        <taxon>Bacteria</taxon>
        <taxon>Bacillati</taxon>
        <taxon>Bacillota</taxon>
        <taxon>Bacilli</taxon>
        <taxon>Bacillales</taxon>
        <taxon>Bacillaceae</taxon>
        <taxon>Bacillus</taxon>
    </lineage>
</organism>
<dbReference type="InterPro" id="IPR058840">
    <property type="entry name" value="AAA_SelU"/>
</dbReference>
<feature type="domain" description="Rhodanese" evidence="2">
    <location>
        <begin position="11"/>
        <end position="133"/>
    </location>
</feature>
<dbReference type="SUPFAM" id="SSF52821">
    <property type="entry name" value="Rhodanese/Cell cycle control phosphatase"/>
    <property type="match status" value="1"/>
</dbReference>
<dbReference type="Gene3D" id="3.40.250.10">
    <property type="entry name" value="Rhodanese-like domain"/>
    <property type="match status" value="1"/>
</dbReference>
<keyword evidence="1" id="KW-0711">Selenium</keyword>
<evidence type="ECO:0000313" key="6">
    <source>
        <dbReference type="Proteomes" id="UP000570010"/>
    </source>
</evidence>
<dbReference type="GO" id="GO:0002098">
    <property type="term" value="P:tRNA wobble uridine modification"/>
    <property type="evidence" value="ECO:0007669"/>
    <property type="project" value="InterPro"/>
</dbReference>
<dbReference type="NCBIfam" id="NF008750">
    <property type="entry name" value="PRK11784.1-2"/>
    <property type="match status" value="1"/>
</dbReference>
<dbReference type="SMART" id="SM00450">
    <property type="entry name" value="RHOD"/>
    <property type="match status" value="1"/>
</dbReference>
<evidence type="ECO:0000259" key="2">
    <source>
        <dbReference type="PROSITE" id="PS50206"/>
    </source>
</evidence>
<dbReference type="Proteomes" id="UP000472971">
    <property type="component" value="Unassembled WGS sequence"/>
</dbReference>
<reference evidence="4 5" key="1">
    <citation type="submission" date="2020-02" db="EMBL/GenBank/DDBJ databases">
        <title>Bacillus aquiflavi sp. nov., isolated from yellow water of strong flavor Chinese baijiu in Yibin region of China.</title>
        <authorList>
            <person name="Xie J."/>
        </authorList>
    </citation>
    <scope>NUCLEOTIDE SEQUENCE [LARGE SCALE GENOMIC DNA]</scope>
    <source>
        <strain evidence="4 5">3H-10</strain>
    </source>
</reference>
<dbReference type="Proteomes" id="UP000570010">
    <property type="component" value="Unassembled WGS sequence"/>
</dbReference>
<dbReference type="AlphaFoldDB" id="A0A6B3W4Q2"/>
<keyword evidence="5" id="KW-1185">Reference proteome</keyword>
<accession>A0A6B3W4Q2</accession>
<evidence type="ECO:0000313" key="3">
    <source>
        <dbReference type="EMBL" id="MBA4537159.1"/>
    </source>
</evidence>
<dbReference type="SUPFAM" id="SSF52540">
    <property type="entry name" value="P-loop containing nucleoside triphosphate hydrolases"/>
    <property type="match status" value="1"/>
</dbReference>
<dbReference type="EMBL" id="JAAIWN010000034">
    <property type="protein sequence ID" value="NEY82434.1"/>
    <property type="molecule type" value="Genomic_DNA"/>
</dbReference>
<dbReference type="Gene3D" id="3.40.50.300">
    <property type="entry name" value="P-loop containing nucleotide triphosphate hydrolases"/>
    <property type="match status" value="1"/>
</dbReference>
<evidence type="ECO:0000256" key="1">
    <source>
        <dbReference type="ARBA" id="ARBA00023266"/>
    </source>
</evidence>
<dbReference type="PANTHER" id="PTHR30401:SF0">
    <property type="entry name" value="TRNA 2-SELENOURIDINE SYNTHASE"/>
    <property type="match status" value="1"/>
</dbReference>
<dbReference type="PROSITE" id="PS50206">
    <property type="entry name" value="RHODANESE_3"/>
    <property type="match status" value="1"/>
</dbReference>
<dbReference type="InterPro" id="IPR036873">
    <property type="entry name" value="Rhodanese-like_dom_sf"/>
</dbReference>
<name>A0A6B3W4Q2_9BACI</name>